<protein>
    <submittedName>
        <fullName evidence="2">Speckle-type POZ protein B</fullName>
    </submittedName>
</protein>
<sequence>MSTDQTNELNSLKNLSEDLMLLFDEASSFFFADVVLKCESFSIPAHKSILSARSPVFSAMFKTEMRESRDKSVDIDDMDISVLRIMLMYIYTGNTDGLTMSNAHDLLFAADKYQLIALKKACSEYMKRNAEVQNIMKLLMLGDLYDRD</sequence>
<comment type="caution">
    <text evidence="2">The sequence shown here is derived from an EMBL/GenBank/DDBJ whole genome shotgun (WGS) entry which is preliminary data.</text>
</comment>
<dbReference type="EMBL" id="BMAW01018401">
    <property type="protein sequence ID" value="GFT58240.1"/>
    <property type="molecule type" value="Genomic_DNA"/>
</dbReference>
<reference evidence="2" key="1">
    <citation type="submission" date="2020-08" db="EMBL/GenBank/DDBJ databases">
        <title>Multicomponent nature underlies the extraordinary mechanical properties of spider dragline silk.</title>
        <authorList>
            <person name="Kono N."/>
            <person name="Nakamura H."/>
            <person name="Mori M."/>
            <person name="Yoshida Y."/>
            <person name="Ohtoshi R."/>
            <person name="Malay A.D."/>
            <person name="Moran D.A.P."/>
            <person name="Tomita M."/>
            <person name="Numata K."/>
            <person name="Arakawa K."/>
        </authorList>
    </citation>
    <scope>NUCLEOTIDE SEQUENCE</scope>
</reference>
<dbReference type="SMART" id="SM00225">
    <property type="entry name" value="BTB"/>
    <property type="match status" value="1"/>
</dbReference>
<name>A0A8X6PB19_NEPPI</name>
<evidence type="ECO:0000259" key="1">
    <source>
        <dbReference type="PROSITE" id="PS50097"/>
    </source>
</evidence>
<dbReference type="Proteomes" id="UP000887013">
    <property type="component" value="Unassembled WGS sequence"/>
</dbReference>
<dbReference type="FunFam" id="3.30.710.10:FF:000159">
    <property type="entry name" value="Speckle-type POZ protein B"/>
    <property type="match status" value="1"/>
</dbReference>
<dbReference type="AlphaFoldDB" id="A0A8X6PB19"/>
<proteinExistence type="predicted"/>
<dbReference type="PROSITE" id="PS50097">
    <property type="entry name" value="BTB"/>
    <property type="match status" value="1"/>
</dbReference>
<dbReference type="Gene3D" id="3.30.710.10">
    <property type="entry name" value="Potassium Channel Kv1.1, Chain A"/>
    <property type="match status" value="1"/>
</dbReference>
<dbReference type="InterPro" id="IPR000210">
    <property type="entry name" value="BTB/POZ_dom"/>
</dbReference>
<organism evidence="2 3">
    <name type="scientific">Nephila pilipes</name>
    <name type="common">Giant wood spider</name>
    <name type="synonym">Nephila maculata</name>
    <dbReference type="NCBI Taxonomy" id="299642"/>
    <lineage>
        <taxon>Eukaryota</taxon>
        <taxon>Metazoa</taxon>
        <taxon>Ecdysozoa</taxon>
        <taxon>Arthropoda</taxon>
        <taxon>Chelicerata</taxon>
        <taxon>Arachnida</taxon>
        <taxon>Araneae</taxon>
        <taxon>Araneomorphae</taxon>
        <taxon>Entelegynae</taxon>
        <taxon>Araneoidea</taxon>
        <taxon>Nephilidae</taxon>
        <taxon>Nephila</taxon>
    </lineage>
</organism>
<dbReference type="Pfam" id="PF00651">
    <property type="entry name" value="BTB"/>
    <property type="match status" value="1"/>
</dbReference>
<dbReference type="PANTHER" id="PTHR24413">
    <property type="entry name" value="SPECKLE-TYPE POZ PROTEIN"/>
    <property type="match status" value="1"/>
</dbReference>
<evidence type="ECO:0000313" key="2">
    <source>
        <dbReference type="EMBL" id="GFT58240.1"/>
    </source>
</evidence>
<gene>
    <name evidence="2" type="primary">spop-b</name>
    <name evidence="2" type="ORF">NPIL_168591</name>
</gene>
<dbReference type="InterPro" id="IPR011333">
    <property type="entry name" value="SKP1/BTB/POZ_sf"/>
</dbReference>
<feature type="domain" description="BTB" evidence="1">
    <location>
        <begin position="32"/>
        <end position="96"/>
    </location>
</feature>
<accession>A0A8X6PB19</accession>
<keyword evidence="3" id="KW-1185">Reference proteome</keyword>
<dbReference type="SUPFAM" id="SSF54695">
    <property type="entry name" value="POZ domain"/>
    <property type="match status" value="1"/>
</dbReference>
<evidence type="ECO:0000313" key="3">
    <source>
        <dbReference type="Proteomes" id="UP000887013"/>
    </source>
</evidence>
<dbReference type="OrthoDB" id="6436821at2759"/>